<evidence type="ECO:0000313" key="1">
    <source>
        <dbReference type="EMBL" id="DAF44231.1"/>
    </source>
</evidence>
<sequence length="168" mass="19683">MINTEKKLYRKVNRKSSYQVHCIETKKVHYRWSRHTKKSKQQAMDGVTKTSMKSGKKDSITNGYDYTPLFHYLLKQVGRKWDEVYSEVIPRLNTTIPIFWMVDINNCDESEYCRSGEGSYFSRLYVDNDGILCKVNPNLSNVSPSCDCHTQTFNGNVIGNKNYNKTWR</sequence>
<dbReference type="EMBL" id="BK032510">
    <property type="protein sequence ID" value="DAF44231.1"/>
    <property type="molecule type" value="Genomic_DNA"/>
</dbReference>
<organism evidence="1">
    <name type="scientific">Myoviridae sp. ctNQV2</name>
    <dbReference type="NCBI Taxonomy" id="2827683"/>
    <lineage>
        <taxon>Viruses</taxon>
        <taxon>Duplodnaviria</taxon>
        <taxon>Heunggongvirae</taxon>
        <taxon>Uroviricota</taxon>
        <taxon>Caudoviricetes</taxon>
    </lineage>
</organism>
<accession>A0A8S5S0F0</accession>
<name>A0A8S5S0F0_9CAUD</name>
<protein>
    <submittedName>
        <fullName evidence="1">Uncharacterized protein</fullName>
    </submittedName>
</protein>
<reference evidence="1" key="1">
    <citation type="journal article" date="2021" name="Proc. Natl. Acad. Sci. U.S.A.">
        <title>A Catalog of Tens of Thousands of Viruses from Human Metagenomes Reveals Hidden Associations with Chronic Diseases.</title>
        <authorList>
            <person name="Tisza M.J."/>
            <person name="Buck C.B."/>
        </authorList>
    </citation>
    <scope>NUCLEOTIDE SEQUENCE</scope>
    <source>
        <strain evidence="1">CtNQV2</strain>
    </source>
</reference>
<proteinExistence type="predicted"/>